<dbReference type="Gene3D" id="3.40.50.720">
    <property type="entry name" value="NAD(P)-binding Rossmann-like Domain"/>
    <property type="match status" value="1"/>
</dbReference>
<dbReference type="SUPFAM" id="SSF51735">
    <property type="entry name" value="NAD(P)-binding Rossmann-fold domains"/>
    <property type="match status" value="1"/>
</dbReference>
<keyword evidence="4" id="KW-1185">Reference proteome</keyword>
<dbReference type="GeneID" id="93383599"/>
<dbReference type="GO" id="GO:0004074">
    <property type="term" value="F:biliverdin reductase [NAD(P)H] activity"/>
    <property type="evidence" value="ECO:0007669"/>
    <property type="project" value="TreeGrafter"/>
</dbReference>
<reference evidence="2" key="2">
    <citation type="submission" date="2019-10" db="EMBL/GenBank/DDBJ databases">
        <title>Malate fermentation in French cider.</title>
        <authorList>
            <person name="Cousin F.J."/>
            <person name="Medina Fernandez S."/>
            <person name="Misery B."/>
            <person name="Laplace J.-M."/>
            <person name="Cretenet M."/>
        </authorList>
    </citation>
    <scope>NUCLEOTIDE SEQUENCE</scope>
    <source>
        <strain evidence="2">UCMA15901</strain>
    </source>
</reference>
<dbReference type="InterPro" id="IPR036291">
    <property type="entry name" value="NAD(P)-bd_dom_sf"/>
</dbReference>
<comment type="caution">
    <text evidence="2">The sequence shown here is derived from an EMBL/GenBank/DDBJ whole genome shotgun (WGS) entry which is preliminary data.</text>
</comment>
<evidence type="ECO:0000259" key="1">
    <source>
        <dbReference type="Pfam" id="PF13460"/>
    </source>
</evidence>
<evidence type="ECO:0000313" key="5">
    <source>
        <dbReference type="Proteomes" id="UP001275867"/>
    </source>
</evidence>
<dbReference type="Pfam" id="PF13460">
    <property type="entry name" value="NAD_binding_10"/>
    <property type="match status" value="1"/>
</dbReference>
<evidence type="ECO:0000313" key="2">
    <source>
        <dbReference type="EMBL" id="MDV7694825.1"/>
    </source>
</evidence>
<gene>
    <name evidence="3" type="ORF">A7K95_00165</name>
    <name evidence="2" type="ORF">GA842_08100</name>
</gene>
<dbReference type="InterPro" id="IPR016040">
    <property type="entry name" value="NAD(P)-bd_dom"/>
</dbReference>
<dbReference type="AlphaFoldDB" id="A0AAP5TC01"/>
<name>A0AAP5TC01_9LACO</name>
<dbReference type="Proteomes" id="UP001275867">
    <property type="component" value="Unassembled WGS sequence"/>
</dbReference>
<sequence length="214" mass="23769">MKKVLILAAGGQIARIVEERILKEQKNVELTLFLRHKERLQNLEKNSRVKLVDGDLNDQSTVSDAMKNQDIVIIAVVDHSSDSKITRNVIKAAKANNVSRIIQTNIGGIYDEIGGEFADWNKQMVGDGIRTSRLSADVLEKSGLDYTILRLPWLNDRDIHYVITHKGERFIGVSGSRASVADVMVKIIADPNFASQDSISIGDPDTDGKTRPVY</sequence>
<dbReference type="InterPro" id="IPR051606">
    <property type="entry name" value="Polyketide_Oxido-like"/>
</dbReference>
<protein>
    <submittedName>
        <fullName evidence="2">NAD(P)H-binding protein</fullName>
    </submittedName>
    <submittedName>
        <fullName evidence="3">Oxidoreductase</fullName>
    </submittedName>
</protein>
<proteinExistence type="predicted"/>
<evidence type="ECO:0000313" key="4">
    <source>
        <dbReference type="Proteomes" id="UP000077280"/>
    </source>
</evidence>
<dbReference type="GO" id="GO:0042602">
    <property type="term" value="F:riboflavin reductase (NADPH) activity"/>
    <property type="evidence" value="ECO:0007669"/>
    <property type="project" value="TreeGrafter"/>
</dbReference>
<dbReference type="RefSeq" id="WP_068804681.1">
    <property type="nucleotide sequence ID" value="NZ_LXND01000001.1"/>
</dbReference>
<dbReference type="PANTHER" id="PTHR43355:SF2">
    <property type="entry name" value="FLAVIN REDUCTASE (NADPH)"/>
    <property type="match status" value="1"/>
</dbReference>
<dbReference type="Proteomes" id="UP000077280">
    <property type="component" value="Unassembled WGS sequence"/>
</dbReference>
<accession>A0AAP5TC01</accession>
<dbReference type="EMBL" id="LXND01000001">
    <property type="protein sequence ID" value="OAD65015.1"/>
    <property type="molecule type" value="Genomic_DNA"/>
</dbReference>
<feature type="domain" description="NAD(P)-binding" evidence="1">
    <location>
        <begin position="9"/>
        <end position="191"/>
    </location>
</feature>
<dbReference type="PANTHER" id="PTHR43355">
    <property type="entry name" value="FLAVIN REDUCTASE (NADPH)"/>
    <property type="match status" value="1"/>
</dbReference>
<reference evidence="3 4" key="1">
    <citation type="submission" date="2016-05" db="EMBL/GenBank/DDBJ databases">
        <title>Draft genome sequence of Pediococcus parvulus 2.6, a probiotic beta-glucan producer strain.</title>
        <authorList>
            <person name="Mohedano M.L."/>
            <person name="Perez-Ramos A."/>
            <person name="Duenas M.T."/>
            <person name="Lamontanara A."/>
            <person name="Orru L."/>
            <person name="Spano G."/>
            <person name="Capozzi V."/>
            <person name="Lopez P."/>
        </authorList>
    </citation>
    <scope>NUCLEOTIDE SEQUENCE [LARGE SCALE GENOMIC DNA]</scope>
    <source>
        <strain evidence="3 4">2.6</strain>
    </source>
</reference>
<evidence type="ECO:0000313" key="3">
    <source>
        <dbReference type="EMBL" id="OAD65015.1"/>
    </source>
</evidence>
<dbReference type="EMBL" id="WERX01000026">
    <property type="protein sequence ID" value="MDV7694825.1"/>
    <property type="molecule type" value="Genomic_DNA"/>
</dbReference>
<organism evidence="2 5">
    <name type="scientific">Pediococcus parvulus</name>
    <dbReference type="NCBI Taxonomy" id="54062"/>
    <lineage>
        <taxon>Bacteria</taxon>
        <taxon>Bacillati</taxon>
        <taxon>Bacillota</taxon>
        <taxon>Bacilli</taxon>
        <taxon>Lactobacillales</taxon>
        <taxon>Lactobacillaceae</taxon>
        <taxon>Pediococcus</taxon>
    </lineage>
</organism>